<name>A0A8D9E994_9HEMI</name>
<keyword evidence="1" id="KW-1133">Transmembrane helix</keyword>
<evidence type="ECO:0000256" key="1">
    <source>
        <dbReference type="SAM" id="Phobius"/>
    </source>
</evidence>
<proteinExistence type="predicted"/>
<protein>
    <submittedName>
        <fullName evidence="3">Uncharacterized protein</fullName>
    </submittedName>
</protein>
<evidence type="ECO:0000256" key="2">
    <source>
        <dbReference type="SAM" id="SignalP"/>
    </source>
</evidence>
<keyword evidence="1" id="KW-0472">Membrane</keyword>
<organism evidence="3">
    <name type="scientific">Cacopsylla melanoneura</name>
    <dbReference type="NCBI Taxonomy" id="428564"/>
    <lineage>
        <taxon>Eukaryota</taxon>
        <taxon>Metazoa</taxon>
        <taxon>Ecdysozoa</taxon>
        <taxon>Arthropoda</taxon>
        <taxon>Hexapoda</taxon>
        <taxon>Insecta</taxon>
        <taxon>Pterygota</taxon>
        <taxon>Neoptera</taxon>
        <taxon>Paraneoptera</taxon>
        <taxon>Hemiptera</taxon>
        <taxon>Sternorrhyncha</taxon>
        <taxon>Psylloidea</taxon>
        <taxon>Psyllidae</taxon>
        <taxon>Psyllinae</taxon>
        <taxon>Cacopsylla</taxon>
    </lineage>
</organism>
<sequence>MASILALDCSCLLGYVACVSHDLSLDINLCFKFGVLGKSVLWYLVSRVHSIGGFVIQRAGIRTLHEAWHVIFNPRYDHISLSAGVMGFFVLARCICYYEYICMMNIK</sequence>
<evidence type="ECO:0000313" key="3">
    <source>
        <dbReference type="EMBL" id="CAG6743325.1"/>
    </source>
</evidence>
<dbReference type="EMBL" id="HBUF01446310">
    <property type="protein sequence ID" value="CAG6743325.1"/>
    <property type="molecule type" value="Transcribed_RNA"/>
</dbReference>
<feature type="chain" id="PRO_5034927210" evidence="2">
    <location>
        <begin position="19"/>
        <end position="107"/>
    </location>
</feature>
<feature type="transmembrane region" description="Helical" evidence="1">
    <location>
        <begin position="79"/>
        <end position="98"/>
    </location>
</feature>
<keyword evidence="2" id="KW-0732">Signal</keyword>
<feature type="signal peptide" evidence="2">
    <location>
        <begin position="1"/>
        <end position="18"/>
    </location>
</feature>
<reference evidence="3" key="1">
    <citation type="submission" date="2021-05" db="EMBL/GenBank/DDBJ databases">
        <authorList>
            <person name="Alioto T."/>
            <person name="Alioto T."/>
            <person name="Gomez Garrido J."/>
        </authorList>
    </citation>
    <scope>NUCLEOTIDE SEQUENCE</scope>
</reference>
<dbReference type="AlphaFoldDB" id="A0A8D9E994"/>
<accession>A0A8D9E994</accession>
<keyword evidence="1" id="KW-0812">Transmembrane</keyword>